<gene>
    <name evidence="7" type="ordered locus">Flexsi_0027</name>
    <name evidence="8" type="ordered locus">Flexsi_0739</name>
    <name evidence="9" type="ordered locus">Flexsi_1906</name>
    <name evidence="10" type="ordered locus">Flexsi_2264</name>
</gene>
<feature type="domain" description="HTH IS21-type" evidence="5">
    <location>
        <begin position="6"/>
        <end position="70"/>
    </location>
</feature>
<dbReference type="GO" id="GO:0006310">
    <property type="term" value="P:DNA recombination"/>
    <property type="evidence" value="ECO:0007669"/>
    <property type="project" value="UniProtKB-KW"/>
</dbReference>
<dbReference type="PROSITE" id="PS50994">
    <property type="entry name" value="INTEGRASE"/>
    <property type="match status" value="1"/>
</dbReference>
<evidence type="ECO:0000313" key="9">
    <source>
        <dbReference type="EMBL" id="AEI15541.1"/>
    </source>
</evidence>
<accession>F8E6B5</accession>
<evidence type="ECO:0000313" key="10">
    <source>
        <dbReference type="EMBL" id="AEI15882.1"/>
    </source>
</evidence>
<dbReference type="STRING" id="717231.Flexsi_0027"/>
<keyword evidence="2" id="KW-0815">Transposition</keyword>
<dbReference type="PROSITE" id="PS50531">
    <property type="entry name" value="HTH_IS21"/>
    <property type="match status" value="1"/>
</dbReference>
<reference evidence="11" key="2">
    <citation type="submission" date="2011-06" db="EMBL/GenBank/DDBJ databases">
        <title>The complete genome of Flexistipes sinusarabici DSM 4947.</title>
        <authorList>
            <person name="Lucas S."/>
            <person name="Han J."/>
            <person name="Lapidus A."/>
            <person name="Bruce D."/>
            <person name="Goodwin L."/>
            <person name="Pitluck S."/>
            <person name="Peters L."/>
            <person name="Kyrpides N."/>
            <person name="Mavromatis K."/>
            <person name="Ivanova N."/>
            <person name="Mikhailova N."/>
            <person name="Chertkov O."/>
            <person name="Detter J.C."/>
            <person name="Tapia R."/>
            <person name="Han C."/>
            <person name="Land M."/>
            <person name="Hauser L."/>
            <person name="Markowitz V."/>
            <person name="Cheng J.-F."/>
            <person name="Hugenholtz P."/>
            <person name="Woyke T."/>
            <person name="Wu D."/>
            <person name="Spring S."/>
            <person name="Schroeder M."/>
            <person name="Brambilla E."/>
            <person name="Klenk H.-P."/>
            <person name="Eisen J.A."/>
        </authorList>
    </citation>
    <scope>NUCLEOTIDE SEQUENCE [LARGE SCALE GENOMIC DNA]</scope>
    <source>
        <strain evidence="11">DSM 4947 / MAS 10</strain>
    </source>
</reference>
<dbReference type="Proteomes" id="UP000006621">
    <property type="component" value="Chromosome"/>
</dbReference>
<dbReference type="EMBL" id="CP002858">
    <property type="protein sequence ID" value="AEI15882.1"/>
    <property type="molecule type" value="Genomic_DNA"/>
</dbReference>
<evidence type="ECO:0000256" key="4">
    <source>
        <dbReference type="ARBA" id="ARBA00023172"/>
    </source>
</evidence>
<dbReference type="EMBL" id="CP002858">
    <property type="protein sequence ID" value="AEI14410.1"/>
    <property type="molecule type" value="Genomic_DNA"/>
</dbReference>
<dbReference type="GO" id="GO:0032196">
    <property type="term" value="P:transposition"/>
    <property type="evidence" value="ECO:0007669"/>
    <property type="project" value="UniProtKB-KW"/>
</dbReference>
<dbReference type="InterPro" id="IPR001584">
    <property type="entry name" value="Integrase_cat-core"/>
</dbReference>
<evidence type="ECO:0000313" key="11">
    <source>
        <dbReference type="Proteomes" id="UP000006621"/>
    </source>
</evidence>
<evidence type="ECO:0000313" key="7">
    <source>
        <dbReference type="EMBL" id="AEI13725.1"/>
    </source>
</evidence>
<dbReference type="KEGG" id="fsi:Flexsi_2264"/>
<dbReference type="AlphaFoldDB" id="F8E6B5"/>
<keyword evidence="3" id="KW-0238">DNA-binding</keyword>
<proteinExistence type="inferred from homology"/>
<evidence type="ECO:0000313" key="8">
    <source>
        <dbReference type="EMBL" id="AEI14410.1"/>
    </source>
</evidence>
<dbReference type="eggNOG" id="COG4584">
    <property type="taxonomic scope" value="Bacteria"/>
</dbReference>
<dbReference type="GO" id="GO:0003677">
    <property type="term" value="F:DNA binding"/>
    <property type="evidence" value="ECO:0007669"/>
    <property type="project" value="UniProtKB-KW"/>
</dbReference>
<dbReference type="InterPro" id="IPR017894">
    <property type="entry name" value="HTH_IS21_transposase_type"/>
</dbReference>
<comment type="similarity">
    <text evidence="1">Belongs to the transposase IS21/IS408/IS1162 family.</text>
</comment>
<protein>
    <submittedName>
        <fullName evidence="10">Integrase catalytic region</fullName>
    </submittedName>
</protein>
<evidence type="ECO:0000256" key="3">
    <source>
        <dbReference type="ARBA" id="ARBA00023125"/>
    </source>
</evidence>
<evidence type="ECO:0000259" key="6">
    <source>
        <dbReference type="PROSITE" id="PS50994"/>
    </source>
</evidence>
<sequence length="507" mass="58672">MLSMLQIEDIRNMYFNKGKNVSEICRETGFDRKTVNKYLEKENWTEVKLPLPEVRGSKLDAYKPEIDRWLEDDRRIRRKQRHTAKRVFDRLREKYPDFECSYRTVASYVSEKKQEIYNPKQSYLPLEHKAGEAQIDFGKADFVEKGVPFFGSYLSVSFPNSNGGYLQLFKGENFECLAQGLRNIFEHMGGVPHRHWYDNLSPVVKDILKGKDRNLTESFIRFREHYGFESAFCNPASGHEKGNVENKVGYLRRNLLVPVPEFSDLEEYNRELLVRCDKDMKREHYRKGEFISSLFEEDLKALNPLPTRVFEAESYEHVRVDAYGKFTLNDGKHTYSASPRLAGGRAVVVKSHNNIKVLDKNMKEVVVHNRLYGEERQESMDWLPYLSQLSKKPGALKYTGIYKMLPCSIRSWLDKVSPGEKSSALKMLASMTKESGFDVAVKSLENALSCNASDFESISSVYRSIISRMPELKPVSLSPDVPELRKVDSDFSKYDRLFNSEVGHVSN</sequence>
<dbReference type="EMBL" id="CP002858">
    <property type="protein sequence ID" value="AEI15541.1"/>
    <property type="molecule type" value="Genomic_DNA"/>
</dbReference>
<dbReference type="KEGG" id="fsi:Flexsi_0739"/>
<feature type="domain" description="Integrase catalytic" evidence="6">
    <location>
        <begin position="121"/>
        <end position="314"/>
    </location>
</feature>
<evidence type="ECO:0000256" key="1">
    <source>
        <dbReference type="ARBA" id="ARBA00009277"/>
    </source>
</evidence>
<reference evidence="10 11" key="1">
    <citation type="journal article" date="2011" name="Stand. Genomic Sci.">
        <title>Genome sequence of the moderately thermophilic halophile Flexistipes sinusarabici strain (MAS10).</title>
        <authorList>
            <person name="Lapidus A."/>
            <person name="Chertkov O."/>
            <person name="Nolan M."/>
            <person name="Lucas S."/>
            <person name="Hammon N."/>
            <person name="Deshpande S."/>
            <person name="Cheng J.F."/>
            <person name="Tapia R."/>
            <person name="Han C."/>
            <person name="Goodwin L."/>
            <person name="Pitluck S."/>
            <person name="Liolios K."/>
            <person name="Pagani I."/>
            <person name="Ivanova N."/>
            <person name="Huntemann M."/>
            <person name="Mavromatis K."/>
            <person name="Mikhailova N."/>
            <person name="Pati A."/>
            <person name="Chen A."/>
            <person name="Palaniappan K."/>
            <person name="Land M."/>
            <person name="Hauser L."/>
            <person name="Brambilla E.M."/>
            <person name="Rohde M."/>
            <person name="Abt B."/>
            <person name="Spring S."/>
            <person name="Goker M."/>
            <person name="Bristow J."/>
            <person name="Eisen J.A."/>
            <person name="Markowitz V."/>
            <person name="Hugenholtz P."/>
            <person name="Kyrpides N.C."/>
            <person name="Klenk H.P."/>
            <person name="Woyke T."/>
        </authorList>
    </citation>
    <scope>NUCLEOTIDE SEQUENCE [LARGE SCALE GENOMIC DNA]</scope>
    <source>
        <strain evidence="10">DSM 4947</strain>
        <strain evidence="11">DSM 4947 / MAS 10</strain>
    </source>
</reference>
<name>F8E6B5_FLESM</name>
<dbReference type="OrthoDB" id="3193769at2"/>
<dbReference type="NCBIfam" id="NF033546">
    <property type="entry name" value="transpos_IS21"/>
    <property type="match status" value="1"/>
</dbReference>
<dbReference type="PANTHER" id="PTHR35004">
    <property type="entry name" value="TRANSPOSASE RV3428C-RELATED"/>
    <property type="match status" value="1"/>
</dbReference>
<keyword evidence="4" id="KW-0233">DNA recombination</keyword>
<dbReference type="KEGG" id="fsi:Flexsi_0027"/>
<keyword evidence="11" id="KW-1185">Reference proteome</keyword>
<dbReference type="HOGENOM" id="CLU_020626_2_1_0"/>
<evidence type="ECO:0000259" key="5">
    <source>
        <dbReference type="PROSITE" id="PS50531"/>
    </source>
</evidence>
<dbReference type="KEGG" id="fsi:Flexsi_1906"/>
<organism evidence="10 11">
    <name type="scientific">Flexistipes sinusarabici (strain ATCC 49648 / DSM 4947 / MAS 10)</name>
    <dbReference type="NCBI Taxonomy" id="717231"/>
    <lineage>
        <taxon>Bacteria</taxon>
        <taxon>Pseudomonadati</taxon>
        <taxon>Deferribacterota</taxon>
        <taxon>Deferribacteres</taxon>
        <taxon>Deferribacterales</taxon>
        <taxon>Flexistipitaceae</taxon>
        <taxon>Flexistipes</taxon>
    </lineage>
</organism>
<evidence type="ECO:0000256" key="2">
    <source>
        <dbReference type="ARBA" id="ARBA00022578"/>
    </source>
</evidence>
<dbReference type="EMBL" id="CP002858">
    <property type="protein sequence ID" value="AEI13725.1"/>
    <property type="molecule type" value="Genomic_DNA"/>
</dbReference>
<dbReference type="PANTHER" id="PTHR35004:SF7">
    <property type="entry name" value="INTEGRASE PROTEIN"/>
    <property type="match status" value="1"/>
</dbReference>
<dbReference type="GO" id="GO:0015074">
    <property type="term" value="P:DNA integration"/>
    <property type="evidence" value="ECO:0007669"/>
    <property type="project" value="InterPro"/>
</dbReference>